<dbReference type="AlphaFoldDB" id="C7RD59"/>
<evidence type="ECO:0000313" key="2">
    <source>
        <dbReference type="EMBL" id="ACV27201.1"/>
    </source>
</evidence>
<proteinExistence type="predicted"/>
<dbReference type="EMBL" id="CP001707">
    <property type="protein sequence ID" value="ACV27201.1"/>
    <property type="molecule type" value="Genomic_DNA"/>
</dbReference>
<feature type="signal peptide" evidence="1">
    <location>
        <begin position="1"/>
        <end position="21"/>
    </location>
</feature>
<dbReference type="HOGENOM" id="CLU_386250_0_0_6"/>
<evidence type="ECO:0000313" key="3">
    <source>
        <dbReference type="Proteomes" id="UP000001231"/>
    </source>
</evidence>
<dbReference type="Proteomes" id="UP000001231">
    <property type="component" value="Chromosome"/>
</dbReference>
<dbReference type="KEGG" id="kko:Kkor_1789"/>
<organism evidence="2 3">
    <name type="scientific">Kangiella koreensis (strain DSM 16069 / JCM 12317 / KCTC 12182 / SW-125)</name>
    <dbReference type="NCBI Taxonomy" id="523791"/>
    <lineage>
        <taxon>Bacteria</taxon>
        <taxon>Pseudomonadati</taxon>
        <taxon>Pseudomonadota</taxon>
        <taxon>Gammaproteobacteria</taxon>
        <taxon>Kangiellales</taxon>
        <taxon>Kangiellaceae</taxon>
        <taxon>Kangiella</taxon>
    </lineage>
</organism>
<dbReference type="STRING" id="523791.Kkor_1789"/>
<dbReference type="OrthoDB" id="5918848at2"/>
<keyword evidence="3" id="KW-1185">Reference proteome</keyword>
<dbReference type="PROSITE" id="PS51257">
    <property type="entry name" value="PROKAR_LIPOPROTEIN"/>
    <property type="match status" value="1"/>
</dbReference>
<name>C7RD59_KANKD</name>
<keyword evidence="1" id="KW-0732">Signal</keyword>
<sequence length="709" mass="78368">MKRFIGAFLTASLMFFIVACSDDKKETVKPADKPLVQSAWLQSSLPDSTVAYVRVPTAWFLFTGQDNGFKLAQNNEAHNEQVKAIQAALNQNILTHLEAPVDAISKLFVEHMTSPLEVAFVQESAGKPMPIMVYATRFNFADNKTFNDTLVALTADLKAQGINHTANDDGTGSFSMPGAMARYQYDAKTQQFVMATGFATSFTVLSNVMESIKDNPQHAMQDIESQIDSSGKGLFGWVNTKQIMPMLTMSLPPQQLAELQDYGLDQMNAIGFGYGVSEGKTRLTMLVDMPKVGIRDFIPAVNNDFDIKTVGTPRTMALLSIPTYEEQVRLFNSINKAKGDNASLEELNQQVVEKLGFSVEQLASVFGPELIYFRDDVGGFTATKVNDPELMQQMIDSLVKNAEGNYQVTKHQGKEIHLLEFKTITNDKFADLSNATPLSFEKTLSKINSRLYWTIENGYLIYSSVPQPLMERASRRPSVSLAEWVKEKQGQDVTHSLFAATTSVRDLSRNSYHYYLEALLMVADLTEADFDIMALPTADQMDFAEYGAVGFKLDSSDKYLGVELTFEQSASDILFAGGGMQTVAVTGILAAVAIPAYQDYTKRAKLAQATVTANSLKSQVAYAQAMGESFEELDLGKHGIGADLSTAEAIEYVDVEDGVVTIYLNPMTFGNGYSDVYAKYEPIVEKDIIVGWNCDSNLDYKFRERVCGF</sequence>
<dbReference type="Gene3D" id="3.30.700.10">
    <property type="entry name" value="Glycoprotein, Type 4 Pilin"/>
    <property type="match status" value="1"/>
</dbReference>
<reference evidence="2 3" key="1">
    <citation type="journal article" date="2009" name="Stand. Genomic Sci.">
        <title>Complete genome sequence of Kangiella koreensis type strain (SW-125).</title>
        <authorList>
            <person name="Han C."/>
            <person name="Sikorski J."/>
            <person name="Lapidus A."/>
            <person name="Nolan M."/>
            <person name="Glavina Del Rio T."/>
            <person name="Tice H."/>
            <person name="Cheng J.F."/>
            <person name="Lucas S."/>
            <person name="Chen F."/>
            <person name="Copeland A."/>
            <person name="Ivanova N."/>
            <person name="Mavromatis K."/>
            <person name="Ovchinnikova G."/>
            <person name="Pati A."/>
            <person name="Bruce D."/>
            <person name="Goodwin L."/>
            <person name="Pitluck S."/>
            <person name="Chen A."/>
            <person name="Palaniappan K."/>
            <person name="Land M."/>
            <person name="Hauser L."/>
            <person name="Chang Y.J."/>
            <person name="Jeffries C.D."/>
            <person name="Chain P."/>
            <person name="Saunders E."/>
            <person name="Brettin T."/>
            <person name="Goker M."/>
            <person name="Tindall B.J."/>
            <person name="Bristow J."/>
            <person name="Eisen J.A."/>
            <person name="Markowitz V."/>
            <person name="Hugenholtz P."/>
            <person name="Kyrpides N.C."/>
            <person name="Klenk H.P."/>
            <person name="Detter J.C."/>
        </authorList>
    </citation>
    <scope>NUCLEOTIDE SEQUENCE [LARGE SCALE GENOMIC DNA]</scope>
    <source>
        <strain evidence="3">DSM 16069 / KCTC 12182 / SW-125</strain>
    </source>
</reference>
<feature type="chain" id="PRO_5002983349" evidence="1">
    <location>
        <begin position="22"/>
        <end position="709"/>
    </location>
</feature>
<evidence type="ECO:0000256" key="1">
    <source>
        <dbReference type="SAM" id="SignalP"/>
    </source>
</evidence>
<dbReference type="InterPro" id="IPR045584">
    <property type="entry name" value="Pilin-like"/>
</dbReference>
<dbReference type="InParanoid" id="C7RD59"/>
<dbReference type="RefSeq" id="WP_015780807.1">
    <property type="nucleotide sequence ID" value="NC_013166.1"/>
</dbReference>
<dbReference type="eggNOG" id="COG4969">
    <property type="taxonomic scope" value="Bacteria"/>
</dbReference>
<protein>
    <submittedName>
        <fullName evidence="2">Uncharacterized protein</fullName>
    </submittedName>
</protein>
<gene>
    <name evidence="2" type="ordered locus">Kkor_1789</name>
</gene>
<accession>C7RD59</accession>
<dbReference type="SUPFAM" id="SSF54523">
    <property type="entry name" value="Pili subunits"/>
    <property type="match status" value="1"/>
</dbReference>